<gene>
    <name evidence="1" type="ORF">S01H4_15950</name>
</gene>
<evidence type="ECO:0000313" key="1">
    <source>
        <dbReference type="EMBL" id="GAG72270.1"/>
    </source>
</evidence>
<reference evidence="1" key="1">
    <citation type="journal article" date="2014" name="Front. Microbiol.">
        <title>High frequency of phylogenetically diverse reductive dehalogenase-homologous genes in deep subseafloor sedimentary metagenomes.</title>
        <authorList>
            <person name="Kawai M."/>
            <person name="Futagami T."/>
            <person name="Toyoda A."/>
            <person name="Takaki Y."/>
            <person name="Nishi S."/>
            <person name="Hori S."/>
            <person name="Arai W."/>
            <person name="Tsubouchi T."/>
            <person name="Morono Y."/>
            <person name="Uchiyama I."/>
            <person name="Ito T."/>
            <person name="Fujiyama A."/>
            <person name="Inagaki F."/>
            <person name="Takami H."/>
        </authorList>
    </citation>
    <scope>NUCLEOTIDE SEQUENCE</scope>
    <source>
        <strain evidence="1">Expedition CK06-06</strain>
    </source>
</reference>
<accession>X0ZRA1</accession>
<dbReference type="EMBL" id="BART01006988">
    <property type="protein sequence ID" value="GAG72270.1"/>
    <property type="molecule type" value="Genomic_DNA"/>
</dbReference>
<protein>
    <submittedName>
        <fullName evidence="1">Uncharacterized protein</fullName>
    </submittedName>
</protein>
<sequence length="50" mass="5918">MIVIKLLNIDEFYGVSETIEIAKGKNKMPETIKEGFKQIKRHTKWQKNIQ</sequence>
<name>X0ZRA1_9ZZZZ</name>
<comment type="caution">
    <text evidence="1">The sequence shown here is derived from an EMBL/GenBank/DDBJ whole genome shotgun (WGS) entry which is preliminary data.</text>
</comment>
<dbReference type="AlphaFoldDB" id="X0ZRA1"/>
<organism evidence="1">
    <name type="scientific">marine sediment metagenome</name>
    <dbReference type="NCBI Taxonomy" id="412755"/>
    <lineage>
        <taxon>unclassified sequences</taxon>
        <taxon>metagenomes</taxon>
        <taxon>ecological metagenomes</taxon>
    </lineage>
</organism>
<proteinExistence type="predicted"/>